<dbReference type="EMBL" id="SRLO01008115">
    <property type="protein sequence ID" value="TNN27540.1"/>
    <property type="molecule type" value="Genomic_DNA"/>
</dbReference>
<evidence type="ECO:0000256" key="1">
    <source>
        <dbReference type="SAM" id="MobiDB-lite"/>
    </source>
</evidence>
<evidence type="ECO:0000313" key="2">
    <source>
        <dbReference type="EMBL" id="TNN27540.1"/>
    </source>
</evidence>
<feature type="region of interest" description="Disordered" evidence="1">
    <location>
        <begin position="1"/>
        <end position="25"/>
    </location>
</feature>
<evidence type="ECO:0000313" key="3">
    <source>
        <dbReference type="Proteomes" id="UP000314294"/>
    </source>
</evidence>
<dbReference type="Proteomes" id="UP000314294">
    <property type="component" value="Unassembled WGS sequence"/>
</dbReference>
<gene>
    <name evidence="2" type="ORF">EYF80_062316</name>
</gene>
<protein>
    <submittedName>
        <fullName evidence="2">Uncharacterized protein</fullName>
    </submittedName>
</protein>
<dbReference type="AlphaFoldDB" id="A0A4Z2EG80"/>
<organism evidence="2 3">
    <name type="scientific">Liparis tanakae</name>
    <name type="common">Tanaka's snailfish</name>
    <dbReference type="NCBI Taxonomy" id="230148"/>
    <lineage>
        <taxon>Eukaryota</taxon>
        <taxon>Metazoa</taxon>
        <taxon>Chordata</taxon>
        <taxon>Craniata</taxon>
        <taxon>Vertebrata</taxon>
        <taxon>Euteleostomi</taxon>
        <taxon>Actinopterygii</taxon>
        <taxon>Neopterygii</taxon>
        <taxon>Teleostei</taxon>
        <taxon>Neoteleostei</taxon>
        <taxon>Acanthomorphata</taxon>
        <taxon>Eupercaria</taxon>
        <taxon>Perciformes</taxon>
        <taxon>Cottioidei</taxon>
        <taxon>Cottales</taxon>
        <taxon>Liparidae</taxon>
        <taxon>Liparis</taxon>
    </lineage>
</organism>
<accession>A0A4Z2EG80</accession>
<keyword evidence="3" id="KW-1185">Reference proteome</keyword>
<comment type="caution">
    <text evidence="2">The sequence shown here is derived from an EMBL/GenBank/DDBJ whole genome shotgun (WGS) entry which is preliminary data.</text>
</comment>
<name>A0A4Z2EG80_9TELE</name>
<proteinExistence type="predicted"/>
<sequence length="62" mass="6870">MQRGRHTGGAPGRGRGRGRGRGPLDAWSRSRELFMSPESHVKVLLLRFKTRASDHEGAGESR</sequence>
<reference evidence="2 3" key="1">
    <citation type="submission" date="2019-03" db="EMBL/GenBank/DDBJ databases">
        <title>First draft genome of Liparis tanakae, snailfish: a comprehensive survey of snailfish specific genes.</title>
        <authorList>
            <person name="Kim W."/>
            <person name="Song I."/>
            <person name="Jeong J.-H."/>
            <person name="Kim D."/>
            <person name="Kim S."/>
            <person name="Ryu S."/>
            <person name="Song J.Y."/>
            <person name="Lee S.K."/>
        </authorList>
    </citation>
    <scope>NUCLEOTIDE SEQUENCE [LARGE SCALE GENOMIC DNA]</scope>
    <source>
        <tissue evidence="2">Muscle</tissue>
    </source>
</reference>